<accession>A0ABQ1G6Q3</accession>
<dbReference type="Pfam" id="PF01047">
    <property type="entry name" value="MarR"/>
    <property type="match status" value="1"/>
</dbReference>
<keyword evidence="6" id="KW-1185">Reference proteome</keyword>
<evidence type="ECO:0000313" key="6">
    <source>
        <dbReference type="Proteomes" id="UP000620046"/>
    </source>
</evidence>
<dbReference type="Proteomes" id="UP000620046">
    <property type="component" value="Unassembled WGS sequence"/>
</dbReference>
<dbReference type="PANTHER" id="PTHR42756">
    <property type="entry name" value="TRANSCRIPTIONAL REGULATOR, MARR"/>
    <property type="match status" value="1"/>
</dbReference>
<reference evidence="6" key="1">
    <citation type="journal article" date="2019" name="Int. J. Syst. Evol. Microbiol.">
        <title>The Global Catalogue of Microorganisms (GCM) 10K type strain sequencing project: providing services to taxonomists for standard genome sequencing and annotation.</title>
        <authorList>
            <consortium name="The Broad Institute Genomics Platform"/>
            <consortium name="The Broad Institute Genome Sequencing Center for Infectious Disease"/>
            <person name="Wu L."/>
            <person name="Ma J."/>
        </authorList>
    </citation>
    <scope>NUCLEOTIDE SEQUENCE [LARGE SCALE GENOMIC DNA]</scope>
    <source>
        <strain evidence="6">CGMCC 1.15439</strain>
    </source>
</reference>
<dbReference type="SMART" id="SM00347">
    <property type="entry name" value="HTH_MARR"/>
    <property type="match status" value="1"/>
</dbReference>
<keyword evidence="2" id="KW-0238">DNA-binding</keyword>
<dbReference type="EMBL" id="BMJA01000002">
    <property type="protein sequence ID" value="GGA37849.1"/>
    <property type="molecule type" value="Genomic_DNA"/>
</dbReference>
<evidence type="ECO:0000259" key="4">
    <source>
        <dbReference type="PROSITE" id="PS50995"/>
    </source>
</evidence>
<comment type="caution">
    <text evidence="5">The sequence shown here is derived from an EMBL/GenBank/DDBJ whole genome shotgun (WGS) entry which is preliminary data.</text>
</comment>
<dbReference type="PROSITE" id="PS50995">
    <property type="entry name" value="HTH_MARR_2"/>
    <property type="match status" value="1"/>
</dbReference>
<keyword evidence="1" id="KW-0805">Transcription regulation</keyword>
<gene>
    <name evidence="5" type="ORF">GCM10010981_28760</name>
</gene>
<evidence type="ECO:0000256" key="1">
    <source>
        <dbReference type="ARBA" id="ARBA00023015"/>
    </source>
</evidence>
<dbReference type="Gene3D" id="1.10.10.10">
    <property type="entry name" value="Winged helix-like DNA-binding domain superfamily/Winged helix DNA-binding domain"/>
    <property type="match status" value="1"/>
</dbReference>
<sequence length="175" mass="19505">MLVNYQLRVVPAMADFALTEQRLAVTCRRYPDFPRRPATLVRLIKYIHKLLSDDANATLKPYGINHPEYNLLMMLYGSASGTMSPSELAEAAGEKSANITRLTNELCDKGLIDRSGSAEDRRKIELSLTPHGQVLLESLLPDICTLLAKQGRHLKVSEQVQLEKLLKKFLGGLAD</sequence>
<dbReference type="InterPro" id="IPR036388">
    <property type="entry name" value="WH-like_DNA-bd_sf"/>
</dbReference>
<protein>
    <submittedName>
        <fullName evidence="5">MarR family transcriptional regulator</fullName>
    </submittedName>
</protein>
<dbReference type="InterPro" id="IPR000835">
    <property type="entry name" value="HTH_MarR-typ"/>
</dbReference>
<dbReference type="PRINTS" id="PR00598">
    <property type="entry name" value="HTHMARR"/>
</dbReference>
<proteinExistence type="predicted"/>
<dbReference type="PANTHER" id="PTHR42756:SF1">
    <property type="entry name" value="TRANSCRIPTIONAL REPRESSOR OF EMRAB OPERON"/>
    <property type="match status" value="1"/>
</dbReference>
<evidence type="ECO:0000313" key="5">
    <source>
        <dbReference type="EMBL" id="GGA37849.1"/>
    </source>
</evidence>
<name>A0ABQ1G6Q3_9GAMM</name>
<feature type="domain" description="HTH marR-type" evidence="4">
    <location>
        <begin position="37"/>
        <end position="171"/>
    </location>
</feature>
<organism evidence="5 6">
    <name type="scientific">Dyella nitratireducens</name>
    <dbReference type="NCBI Taxonomy" id="1849580"/>
    <lineage>
        <taxon>Bacteria</taxon>
        <taxon>Pseudomonadati</taxon>
        <taxon>Pseudomonadota</taxon>
        <taxon>Gammaproteobacteria</taxon>
        <taxon>Lysobacterales</taxon>
        <taxon>Rhodanobacteraceae</taxon>
        <taxon>Dyella</taxon>
    </lineage>
</organism>
<evidence type="ECO:0000256" key="3">
    <source>
        <dbReference type="ARBA" id="ARBA00023163"/>
    </source>
</evidence>
<dbReference type="InterPro" id="IPR036390">
    <property type="entry name" value="WH_DNA-bd_sf"/>
</dbReference>
<keyword evidence="3" id="KW-0804">Transcription</keyword>
<dbReference type="SUPFAM" id="SSF46785">
    <property type="entry name" value="Winged helix' DNA-binding domain"/>
    <property type="match status" value="1"/>
</dbReference>
<evidence type="ECO:0000256" key="2">
    <source>
        <dbReference type="ARBA" id="ARBA00023125"/>
    </source>
</evidence>